<proteinExistence type="predicted"/>
<gene>
    <name evidence="2" type="ORF">ATL17_0931</name>
</gene>
<keyword evidence="1" id="KW-0812">Transmembrane</keyword>
<feature type="transmembrane region" description="Helical" evidence="1">
    <location>
        <begin position="39"/>
        <end position="61"/>
    </location>
</feature>
<accession>A0A4R6W1U6</accession>
<dbReference type="Proteomes" id="UP000295391">
    <property type="component" value="Unassembled WGS sequence"/>
</dbReference>
<sequence length="144" mass="15770">MLTKPSLLLRAAIGKTIGLIFGFIAFFILPQIVPDLSLLFRWGLVFYLTMMGGFIGIMGVMTYHPVLHMPMPWWVRGPLIGGFMMLVLWMLAQTEFDAVATAIFGEGSLFSSGAWSIVDGMVIGAIMSFLATRFGGEGKETVGR</sequence>
<feature type="transmembrane region" description="Helical" evidence="1">
    <location>
        <begin position="73"/>
        <end position="92"/>
    </location>
</feature>
<protein>
    <submittedName>
        <fullName evidence="2">Uncharacterized protein</fullName>
    </submittedName>
</protein>
<keyword evidence="3" id="KW-1185">Reference proteome</keyword>
<name>A0A4R6W1U6_9HYPH</name>
<evidence type="ECO:0000256" key="1">
    <source>
        <dbReference type="SAM" id="Phobius"/>
    </source>
</evidence>
<dbReference type="AlphaFoldDB" id="A0A4R6W1U6"/>
<feature type="transmembrane region" description="Helical" evidence="1">
    <location>
        <begin position="112"/>
        <end position="131"/>
    </location>
</feature>
<keyword evidence="1" id="KW-1133">Transmembrane helix</keyword>
<keyword evidence="1" id="KW-0472">Membrane</keyword>
<dbReference type="RefSeq" id="WP_133571581.1">
    <property type="nucleotide sequence ID" value="NZ_SNYR01000001.1"/>
</dbReference>
<feature type="transmembrane region" description="Helical" evidence="1">
    <location>
        <begin position="12"/>
        <end position="33"/>
    </location>
</feature>
<organism evidence="2 3">
    <name type="scientific">Maritalea mobilis</name>
    <dbReference type="NCBI Taxonomy" id="483324"/>
    <lineage>
        <taxon>Bacteria</taxon>
        <taxon>Pseudomonadati</taxon>
        <taxon>Pseudomonadota</taxon>
        <taxon>Alphaproteobacteria</taxon>
        <taxon>Hyphomicrobiales</taxon>
        <taxon>Devosiaceae</taxon>
        <taxon>Maritalea</taxon>
    </lineage>
</organism>
<reference evidence="2 3" key="1">
    <citation type="submission" date="2019-03" db="EMBL/GenBank/DDBJ databases">
        <title>Genomic Encyclopedia of Type Strains, Phase III (KMG-III): the genomes of soil and plant-associated and newly described type strains.</title>
        <authorList>
            <person name="Whitman W."/>
        </authorList>
    </citation>
    <scope>NUCLEOTIDE SEQUENCE [LARGE SCALE GENOMIC DNA]</scope>
    <source>
        <strain evidence="2 3">CGMCC 1.7002</strain>
    </source>
</reference>
<evidence type="ECO:0000313" key="3">
    <source>
        <dbReference type="Proteomes" id="UP000295391"/>
    </source>
</evidence>
<comment type="caution">
    <text evidence="2">The sequence shown here is derived from an EMBL/GenBank/DDBJ whole genome shotgun (WGS) entry which is preliminary data.</text>
</comment>
<dbReference type="OrthoDB" id="6263677at2"/>
<evidence type="ECO:0000313" key="2">
    <source>
        <dbReference type="EMBL" id="TDQ66925.1"/>
    </source>
</evidence>
<dbReference type="EMBL" id="SNYR01000001">
    <property type="protein sequence ID" value="TDQ66925.1"/>
    <property type="molecule type" value="Genomic_DNA"/>
</dbReference>